<gene>
    <name evidence="1" type="ORF">CEXT_123831</name>
</gene>
<name>A0AAV4WFH3_CAEEX</name>
<sequence length="93" mass="10277">MSGFHCVLTAIGSVSTHLNLPGAHQYGGTGKPIVLSRPIARKQLFLPSLYTHGTRVIADYFLGQRSFPRKVIIIRRAKAIGCGSNHRMMRTLM</sequence>
<dbReference type="Proteomes" id="UP001054945">
    <property type="component" value="Unassembled WGS sequence"/>
</dbReference>
<dbReference type="EMBL" id="BPLR01016003">
    <property type="protein sequence ID" value="GIY80358.1"/>
    <property type="molecule type" value="Genomic_DNA"/>
</dbReference>
<reference evidence="1 2" key="1">
    <citation type="submission" date="2021-06" db="EMBL/GenBank/DDBJ databases">
        <title>Caerostris extrusa draft genome.</title>
        <authorList>
            <person name="Kono N."/>
            <person name="Arakawa K."/>
        </authorList>
    </citation>
    <scope>NUCLEOTIDE SEQUENCE [LARGE SCALE GENOMIC DNA]</scope>
</reference>
<evidence type="ECO:0000313" key="1">
    <source>
        <dbReference type="EMBL" id="GIY80358.1"/>
    </source>
</evidence>
<keyword evidence="2" id="KW-1185">Reference proteome</keyword>
<evidence type="ECO:0000313" key="2">
    <source>
        <dbReference type="Proteomes" id="UP001054945"/>
    </source>
</evidence>
<accession>A0AAV4WFH3</accession>
<comment type="caution">
    <text evidence="1">The sequence shown here is derived from an EMBL/GenBank/DDBJ whole genome shotgun (WGS) entry which is preliminary data.</text>
</comment>
<proteinExistence type="predicted"/>
<organism evidence="1 2">
    <name type="scientific">Caerostris extrusa</name>
    <name type="common">Bark spider</name>
    <name type="synonym">Caerostris bankana</name>
    <dbReference type="NCBI Taxonomy" id="172846"/>
    <lineage>
        <taxon>Eukaryota</taxon>
        <taxon>Metazoa</taxon>
        <taxon>Ecdysozoa</taxon>
        <taxon>Arthropoda</taxon>
        <taxon>Chelicerata</taxon>
        <taxon>Arachnida</taxon>
        <taxon>Araneae</taxon>
        <taxon>Araneomorphae</taxon>
        <taxon>Entelegynae</taxon>
        <taxon>Araneoidea</taxon>
        <taxon>Araneidae</taxon>
        <taxon>Caerostris</taxon>
    </lineage>
</organism>
<dbReference type="AlphaFoldDB" id="A0AAV4WFH3"/>
<protein>
    <submittedName>
        <fullName evidence="1">Uncharacterized protein</fullName>
    </submittedName>
</protein>